<keyword evidence="4" id="KW-0274">FAD</keyword>
<dbReference type="SUPFAM" id="SSF56645">
    <property type="entry name" value="Acyl-CoA dehydrogenase NM domain-like"/>
    <property type="match status" value="1"/>
</dbReference>
<evidence type="ECO:0000256" key="5">
    <source>
        <dbReference type="ARBA" id="ARBA00023002"/>
    </source>
</evidence>
<dbReference type="RefSeq" id="WP_280026766.1">
    <property type="nucleotide sequence ID" value="NZ_JAOCKG010000004.1"/>
</dbReference>
<evidence type="ECO:0000259" key="6">
    <source>
        <dbReference type="Pfam" id="PF00441"/>
    </source>
</evidence>
<organism evidence="8 9">
    <name type="scientific">Achromobacter marplatensis</name>
    <dbReference type="NCBI Taxonomy" id="470868"/>
    <lineage>
        <taxon>Bacteria</taxon>
        <taxon>Pseudomonadati</taxon>
        <taxon>Pseudomonadota</taxon>
        <taxon>Betaproteobacteria</taxon>
        <taxon>Burkholderiales</taxon>
        <taxon>Alcaligenaceae</taxon>
        <taxon>Achromobacter</taxon>
    </lineage>
</organism>
<evidence type="ECO:0000256" key="3">
    <source>
        <dbReference type="ARBA" id="ARBA00022630"/>
    </source>
</evidence>
<reference evidence="8" key="1">
    <citation type="submission" date="2022-09" db="EMBL/GenBank/DDBJ databases">
        <title>Intensive care unit water sources are persistently colonized with multi-drug resistant bacteria and are the site of extensive horizontal gene transfer of antibiotic resistance genes.</title>
        <authorList>
            <person name="Diorio-Toth L."/>
        </authorList>
    </citation>
    <scope>NUCLEOTIDE SEQUENCE</scope>
    <source>
        <strain evidence="8">GD03676</strain>
    </source>
</reference>
<comment type="caution">
    <text evidence="8">The sequence shown here is derived from an EMBL/GenBank/DDBJ whole genome shotgun (WGS) entry which is preliminary data.</text>
</comment>
<name>A0AA42W957_9BURK</name>
<dbReference type="Gene3D" id="1.20.140.10">
    <property type="entry name" value="Butyryl-CoA Dehydrogenase, subunit A, domain 3"/>
    <property type="match status" value="1"/>
</dbReference>
<dbReference type="Gene3D" id="1.10.540.10">
    <property type="entry name" value="Acyl-CoA dehydrogenase/oxidase, N-terminal domain"/>
    <property type="match status" value="1"/>
</dbReference>
<dbReference type="GO" id="GO:0050660">
    <property type="term" value="F:flavin adenine dinucleotide binding"/>
    <property type="evidence" value="ECO:0007669"/>
    <property type="project" value="InterPro"/>
</dbReference>
<accession>A0AA42W957</accession>
<keyword evidence="3" id="KW-0285">Flavoprotein</keyword>
<dbReference type="PANTHER" id="PTHR43884:SF20">
    <property type="entry name" value="ACYL-COA DEHYDROGENASE FADE28"/>
    <property type="match status" value="1"/>
</dbReference>
<feature type="domain" description="Acyl-CoA dehydrogenase/oxidase N-terminal" evidence="7">
    <location>
        <begin position="5"/>
        <end position="86"/>
    </location>
</feature>
<comment type="cofactor">
    <cofactor evidence="1">
        <name>FAD</name>
        <dbReference type="ChEBI" id="CHEBI:57692"/>
    </cofactor>
</comment>
<evidence type="ECO:0000256" key="1">
    <source>
        <dbReference type="ARBA" id="ARBA00001974"/>
    </source>
</evidence>
<dbReference type="InterPro" id="IPR009075">
    <property type="entry name" value="AcylCo_DH/oxidase_C"/>
</dbReference>
<dbReference type="Pfam" id="PF00441">
    <property type="entry name" value="Acyl-CoA_dh_1"/>
    <property type="match status" value="1"/>
</dbReference>
<dbReference type="AlphaFoldDB" id="A0AA42W957"/>
<dbReference type="Proteomes" id="UP001161276">
    <property type="component" value="Unassembled WGS sequence"/>
</dbReference>
<evidence type="ECO:0000256" key="2">
    <source>
        <dbReference type="ARBA" id="ARBA00009347"/>
    </source>
</evidence>
<proteinExistence type="inferred from homology"/>
<dbReference type="InterPro" id="IPR036250">
    <property type="entry name" value="AcylCo_DH-like_C"/>
</dbReference>
<keyword evidence="5" id="KW-0560">Oxidoreductase</keyword>
<dbReference type="EMBL" id="JAOCKG010000004">
    <property type="protein sequence ID" value="MDH2050935.1"/>
    <property type="molecule type" value="Genomic_DNA"/>
</dbReference>
<dbReference type="Pfam" id="PF02771">
    <property type="entry name" value="Acyl-CoA_dh_N"/>
    <property type="match status" value="1"/>
</dbReference>
<evidence type="ECO:0000313" key="8">
    <source>
        <dbReference type="EMBL" id="MDH2050935.1"/>
    </source>
</evidence>
<dbReference type="GO" id="GO:0003995">
    <property type="term" value="F:acyl-CoA dehydrogenase activity"/>
    <property type="evidence" value="ECO:0007669"/>
    <property type="project" value="TreeGrafter"/>
</dbReference>
<comment type="similarity">
    <text evidence="2">Belongs to the acyl-CoA dehydrogenase family.</text>
</comment>
<dbReference type="InterPro" id="IPR037069">
    <property type="entry name" value="AcylCoA_DH/ox_N_sf"/>
</dbReference>
<dbReference type="InterPro" id="IPR009100">
    <property type="entry name" value="AcylCoA_DH/oxidase_NM_dom_sf"/>
</dbReference>
<protein>
    <submittedName>
        <fullName evidence="8">Acyl-CoA dehydrogenase family protein</fullName>
    </submittedName>
</protein>
<feature type="domain" description="Acyl-CoA dehydrogenase/oxidase C-terminal" evidence="6">
    <location>
        <begin position="182"/>
        <end position="312"/>
    </location>
</feature>
<dbReference type="InterPro" id="IPR013786">
    <property type="entry name" value="AcylCoA_DH/ox_N"/>
</dbReference>
<gene>
    <name evidence="8" type="ORF">N5K24_11025</name>
</gene>
<evidence type="ECO:0000313" key="9">
    <source>
        <dbReference type="Proteomes" id="UP001161276"/>
    </source>
</evidence>
<dbReference type="SUPFAM" id="SSF47203">
    <property type="entry name" value="Acyl-CoA dehydrogenase C-terminal domain-like"/>
    <property type="match status" value="1"/>
</dbReference>
<evidence type="ECO:0000256" key="4">
    <source>
        <dbReference type="ARBA" id="ARBA00022827"/>
    </source>
</evidence>
<sequence>MDTLLGDAAERLFAQTCSPALIRGIERGQPAAAAWQACEDAGFADALVPEAQGGAGLDLPDALPVMLAAGRHLCPYPIAHTMLARAWLAGAGRARPTGSIAIAAHGLSIQGRRVMGANVPWVRVADNVLAHINGQAWLLATQAGQVEPNGVHASVDGEASWALADAQCLGSGSPLDEPAAAAYAGLMAGAMDRVLSLTLDYANTRAQFGKPIGRFQAVQQQISVMAEQVWAVRMAAQLAFQGTGGRPQAMLAAMGKARASLAAPIVADIAHAVHGAIGVTAEYDLQLYTRRLREWRLAGGSESYWHERIGAHALASGADALTYLRTVSSTGTILPGRLHGLPPSTTVPGSCRDAELPSRGGKAAHVAASAVGLDPQA</sequence>
<evidence type="ECO:0000259" key="7">
    <source>
        <dbReference type="Pfam" id="PF02771"/>
    </source>
</evidence>
<dbReference type="PANTHER" id="PTHR43884">
    <property type="entry name" value="ACYL-COA DEHYDROGENASE"/>
    <property type="match status" value="1"/>
</dbReference>